<protein>
    <recommendedName>
        <fullName evidence="10">CNNM transmembrane domain-containing protein</fullName>
    </recommendedName>
</protein>
<dbReference type="InterPro" id="IPR045095">
    <property type="entry name" value="ACDP"/>
</dbReference>
<evidence type="ECO:0000256" key="9">
    <source>
        <dbReference type="SAM" id="Phobius"/>
    </source>
</evidence>
<name>A0A238BLX3_9BILA</name>
<dbReference type="InterPro" id="IPR044751">
    <property type="entry name" value="Ion_transp-like_CBS"/>
</dbReference>
<evidence type="ECO:0000313" key="11">
    <source>
        <dbReference type="EMBL" id="OZC06449.1"/>
    </source>
</evidence>
<sequence>MTLFGTNLWPNKYDSICKIISSLQIRVKLLASRSLYWIPFPLYSMIVIILLMIIMSALFSGLNLSFTSVAISELNIITHMGDAYAKFQRSRLAKNIIPVRKHLNWLICTFAIANAIINCGLSLLLESFLQYINDGSLPFLPLTLITCIIIVIFGELFPLAICNRRGLQIASKTRYITWFAMIVLSPITWPISRILNAILGSQGCEVYDRSKIEFLILESARTSSAVFSEILKNAINLPRIRVGNVMTKINEAFLLSTTDALDNKLILSIVEKGYSRIPIYEGSKRSKVIAVLNVKDLITTDFNKSIVVIDILKKLHYLKQVRFVCEEMQVKPLMHEMEGQNFASEPKGYISHLAMVVKYDSKSYSLVGLITLDDIIEEIFGEMKELSFNIHTMRRLFNLCQIHSSFDTTKKFSVYKQGYPSRSVAVMLAGEAFYEDAKGVRITATPFELGMELIEQIYFLCLDKGTSVNLNNSYFVPLQTIYVEPPFHYIKITVRAILAALQIIEMDEYRREVSEAKDMYIKEVISNAELSNMSSNGQKSTLSKKKERTNSTQNMSIPGTDDTAKCGPRGPSLAMDFSITGSFTTEKNL</sequence>
<feature type="transmembrane region" description="Helical" evidence="9">
    <location>
        <begin position="137"/>
        <end position="163"/>
    </location>
</feature>
<evidence type="ECO:0000256" key="6">
    <source>
        <dbReference type="ARBA" id="ARBA00023136"/>
    </source>
</evidence>
<feature type="transmembrane region" description="Helical" evidence="9">
    <location>
        <begin position="175"/>
        <end position="192"/>
    </location>
</feature>
<proteinExistence type="inferred from homology"/>
<gene>
    <name evidence="11" type="ORF">X798_06564</name>
</gene>
<dbReference type="OrthoDB" id="5353557at2759"/>
<dbReference type="CDD" id="cd04590">
    <property type="entry name" value="CBS_pair_CorC_HlyC_assoc"/>
    <property type="match status" value="1"/>
</dbReference>
<reference evidence="11 12" key="1">
    <citation type="submission" date="2015-12" db="EMBL/GenBank/DDBJ databases">
        <title>Draft genome of the nematode, Onchocerca flexuosa.</title>
        <authorList>
            <person name="Mitreva M."/>
        </authorList>
    </citation>
    <scope>NUCLEOTIDE SEQUENCE [LARGE SCALE GENOMIC DNA]</scope>
    <source>
        <strain evidence="11">Red Deer</strain>
    </source>
</reference>
<evidence type="ECO:0000256" key="7">
    <source>
        <dbReference type="PROSITE-ProRule" id="PRU01193"/>
    </source>
</evidence>
<dbReference type="GO" id="GO:0010960">
    <property type="term" value="P:magnesium ion homeostasis"/>
    <property type="evidence" value="ECO:0007669"/>
    <property type="project" value="InterPro"/>
</dbReference>
<dbReference type="GO" id="GO:0005886">
    <property type="term" value="C:plasma membrane"/>
    <property type="evidence" value="ECO:0007669"/>
    <property type="project" value="TreeGrafter"/>
</dbReference>
<dbReference type="PROSITE" id="PS51846">
    <property type="entry name" value="CNNM"/>
    <property type="match status" value="1"/>
</dbReference>
<evidence type="ECO:0000256" key="3">
    <source>
        <dbReference type="ARBA" id="ARBA00022692"/>
    </source>
</evidence>
<dbReference type="InterPro" id="IPR046342">
    <property type="entry name" value="CBS_dom_sf"/>
</dbReference>
<keyword evidence="5" id="KW-0406">Ion transport</keyword>
<dbReference type="AlphaFoldDB" id="A0A238BLX3"/>
<comment type="subcellular location">
    <subcellularLocation>
        <location evidence="1">Membrane</location>
        <topology evidence="1">Multi-pass membrane protein</topology>
    </subcellularLocation>
</comment>
<evidence type="ECO:0000256" key="2">
    <source>
        <dbReference type="ARBA" id="ARBA00010484"/>
    </source>
</evidence>
<keyword evidence="4 7" id="KW-1133">Transmembrane helix</keyword>
<evidence type="ECO:0000259" key="10">
    <source>
        <dbReference type="PROSITE" id="PS51846"/>
    </source>
</evidence>
<dbReference type="InterPro" id="IPR002550">
    <property type="entry name" value="CNNM"/>
</dbReference>
<dbReference type="EMBL" id="KZ270106">
    <property type="protein sequence ID" value="OZC06449.1"/>
    <property type="molecule type" value="Genomic_DNA"/>
</dbReference>
<dbReference type="PANTHER" id="PTHR12064:SF4">
    <property type="entry name" value="METAL TRANSPORTER CNNM-4"/>
    <property type="match status" value="1"/>
</dbReference>
<feature type="transmembrane region" description="Helical" evidence="9">
    <location>
        <begin position="105"/>
        <end position="125"/>
    </location>
</feature>
<keyword evidence="6 7" id="KW-0472">Membrane</keyword>
<comment type="similarity">
    <text evidence="2">Belongs to the ACDP family.</text>
</comment>
<dbReference type="SUPFAM" id="SSF54631">
    <property type="entry name" value="CBS-domain pair"/>
    <property type="match status" value="1"/>
</dbReference>
<keyword evidence="12" id="KW-1185">Reference proteome</keyword>
<dbReference type="PANTHER" id="PTHR12064">
    <property type="entry name" value="METAL TRANSPORTER CNNM"/>
    <property type="match status" value="1"/>
</dbReference>
<keyword evidence="5" id="KW-0813">Transport</keyword>
<dbReference type="GO" id="GO:0008340">
    <property type="term" value="P:determination of adult lifespan"/>
    <property type="evidence" value="ECO:0007669"/>
    <property type="project" value="UniProtKB-ARBA"/>
</dbReference>
<keyword evidence="3 7" id="KW-0812">Transmembrane</keyword>
<dbReference type="Pfam" id="PF01595">
    <property type="entry name" value="CNNM"/>
    <property type="match status" value="1"/>
</dbReference>
<evidence type="ECO:0000313" key="12">
    <source>
        <dbReference type="Proteomes" id="UP000242913"/>
    </source>
</evidence>
<evidence type="ECO:0000256" key="4">
    <source>
        <dbReference type="ARBA" id="ARBA00022989"/>
    </source>
</evidence>
<feature type="transmembrane region" description="Helical" evidence="9">
    <location>
        <begin position="35"/>
        <end position="59"/>
    </location>
</feature>
<organism evidence="11 12">
    <name type="scientific">Onchocerca flexuosa</name>
    <dbReference type="NCBI Taxonomy" id="387005"/>
    <lineage>
        <taxon>Eukaryota</taxon>
        <taxon>Metazoa</taxon>
        <taxon>Ecdysozoa</taxon>
        <taxon>Nematoda</taxon>
        <taxon>Chromadorea</taxon>
        <taxon>Rhabditida</taxon>
        <taxon>Spirurina</taxon>
        <taxon>Spiruromorpha</taxon>
        <taxon>Filarioidea</taxon>
        <taxon>Onchocercidae</taxon>
        <taxon>Onchocerca</taxon>
    </lineage>
</organism>
<evidence type="ECO:0000256" key="8">
    <source>
        <dbReference type="SAM" id="MobiDB-lite"/>
    </source>
</evidence>
<evidence type="ECO:0000256" key="5">
    <source>
        <dbReference type="ARBA" id="ARBA00023065"/>
    </source>
</evidence>
<dbReference type="GO" id="GO:0006811">
    <property type="term" value="P:monoatomic ion transport"/>
    <property type="evidence" value="ECO:0007669"/>
    <property type="project" value="UniProtKB-KW"/>
</dbReference>
<evidence type="ECO:0000256" key="1">
    <source>
        <dbReference type="ARBA" id="ARBA00004141"/>
    </source>
</evidence>
<dbReference type="Proteomes" id="UP000242913">
    <property type="component" value="Unassembled WGS sequence"/>
</dbReference>
<accession>A0A238BLX3</accession>
<dbReference type="GO" id="GO:1905941">
    <property type="term" value="P:positive regulation of gonad development"/>
    <property type="evidence" value="ECO:0007669"/>
    <property type="project" value="UniProtKB-ARBA"/>
</dbReference>
<dbReference type="GO" id="GO:0022857">
    <property type="term" value="F:transmembrane transporter activity"/>
    <property type="evidence" value="ECO:0007669"/>
    <property type="project" value="TreeGrafter"/>
</dbReference>
<feature type="region of interest" description="Disordered" evidence="8">
    <location>
        <begin position="533"/>
        <end position="568"/>
    </location>
</feature>
<dbReference type="Gene3D" id="3.10.580.10">
    <property type="entry name" value="CBS-domain"/>
    <property type="match status" value="1"/>
</dbReference>
<feature type="domain" description="CNNM transmembrane" evidence="10">
    <location>
        <begin position="38"/>
        <end position="231"/>
    </location>
</feature>